<evidence type="ECO:0000259" key="1">
    <source>
        <dbReference type="Pfam" id="PF01548"/>
    </source>
</evidence>
<dbReference type="AlphaFoldDB" id="A0A7W2EMY7"/>
<sequence length="170" mass="19835">HAQDRPVEVAMEAYNGWARPLDRLILERHWRLFNVNNLKLARYKEMFPAPAKTDVIDARRMLELFRLRHTGRLSREVLQPVVTAPAVNDQLKRLSRRRRQLVHDRVRVLSRMIPDLQACCPGLLELTTDVGNLWFINLLAARDDLRQLARMRQVSLLKIPAIGRKYAADV</sequence>
<protein>
    <submittedName>
        <fullName evidence="2">Transposase</fullName>
    </submittedName>
</protein>
<reference evidence="2 3" key="1">
    <citation type="submission" date="2020-07" db="EMBL/GenBank/DDBJ databases">
        <title>Novel species isolated from subtropical streams in China.</title>
        <authorList>
            <person name="Lu H."/>
        </authorList>
    </citation>
    <scope>NUCLEOTIDE SEQUENCE [LARGE SCALE GENOMIC DNA]</scope>
    <source>
        <strain evidence="2 3">FT3S</strain>
    </source>
</reference>
<evidence type="ECO:0000313" key="3">
    <source>
        <dbReference type="Proteomes" id="UP000566711"/>
    </source>
</evidence>
<name>A0A7W2EMY7_9BURK</name>
<feature type="non-terminal residue" evidence="2">
    <location>
        <position position="170"/>
    </location>
</feature>
<gene>
    <name evidence="2" type="ORF">H3H36_26385</name>
</gene>
<dbReference type="GO" id="GO:0003677">
    <property type="term" value="F:DNA binding"/>
    <property type="evidence" value="ECO:0007669"/>
    <property type="project" value="InterPro"/>
</dbReference>
<dbReference type="GO" id="GO:0004803">
    <property type="term" value="F:transposase activity"/>
    <property type="evidence" value="ECO:0007669"/>
    <property type="project" value="InterPro"/>
</dbReference>
<accession>A0A7W2EMY7</accession>
<evidence type="ECO:0000313" key="2">
    <source>
        <dbReference type="EMBL" id="MBA5608866.1"/>
    </source>
</evidence>
<dbReference type="InterPro" id="IPR002525">
    <property type="entry name" value="Transp_IS110-like_N"/>
</dbReference>
<dbReference type="Proteomes" id="UP000566711">
    <property type="component" value="Unassembled WGS sequence"/>
</dbReference>
<keyword evidence="3" id="KW-1185">Reference proteome</keyword>
<feature type="domain" description="Transposase IS110-like N-terminal" evidence="1">
    <location>
        <begin position="2"/>
        <end position="121"/>
    </location>
</feature>
<dbReference type="EMBL" id="JACEZS010000073">
    <property type="protein sequence ID" value="MBA5608866.1"/>
    <property type="molecule type" value="Genomic_DNA"/>
</dbReference>
<comment type="caution">
    <text evidence="2">The sequence shown here is derived from an EMBL/GenBank/DDBJ whole genome shotgun (WGS) entry which is preliminary data.</text>
</comment>
<feature type="non-terminal residue" evidence="2">
    <location>
        <position position="1"/>
    </location>
</feature>
<dbReference type="GO" id="GO:0006313">
    <property type="term" value="P:DNA transposition"/>
    <property type="evidence" value="ECO:0007669"/>
    <property type="project" value="InterPro"/>
</dbReference>
<dbReference type="Pfam" id="PF01548">
    <property type="entry name" value="DEDD_Tnp_IS110"/>
    <property type="match status" value="1"/>
</dbReference>
<organism evidence="2 3">
    <name type="scientific">Rugamonas fusca</name>
    <dbReference type="NCBI Taxonomy" id="2758568"/>
    <lineage>
        <taxon>Bacteria</taxon>
        <taxon>Pseudomonadati</taxon>
        <taxon>Pseudomonadota</taxon>
        <taxon>Betaproteobacteria</taxon>
        <taxon>Burkholderiales</taxon>
        <taxon>Oxalobacteraceae</taxon>
        <taxon>Telluria group</taxon>
        <taxon>Rugamonas</taxon>
    </lineage>
</organism>
<proteinExistence type="predicted"/>